<dbReference type="RefSeq" id="WP_037727926.1">
    <property type="nucleotide sequence ID" value="NZ_AZSP01000384.1"/>
</dbReference>
<evidence type="ECO:0000313" key="2">
    <source>
        <dbReference type="Proteomes" id="UP000245992"/>
    </source>
</evidence>
<comment type="caution">
    <text evidence="1">The sequence shown here is derived from an EMBL/GenBank/DDBJ whole genome shotgun (WGS) entry which is preliminary data.</text>
</comment>
<protein>
    <submittedName>
        <fullName evidence="1">Uncharacterized protein</fullName>
    </submittedName>
</protein>
<proteinExistence type="predicted"/>
<dbReference type="Proteomes" id="UP000245992">
    <property type="component" value="Unassembled WGS sequence"/>
</dbReference>
<keyword evidence="2" id="KW-1185">Reference proteome</keyword>
<sequence length="79" mass="8314">MTGPEHYRKAEKLAKIAARYRESSDALALIELAQVHATLAQVAATVEQASNAAIASDINSSTLATWYEATHTATGGDAL</sequence>
<reference evidence="1 2" key="1">
    <citation type="submission" date="2013-12" db="EMBL/GenBank/DDBJ databases">
        <title>Annotated genome of Streptomyces scopuliridis.</title>
        <authorList>
            <person name="Olson J.B."/>
        </authorList>
    </citation>
    <scope>NUCLEOTIDE SEQUENCE [LARGE SCALE GENOMIC DNA]</scope>
    <source>
        <strain evidence="1 2">RB72</strain>
    </source>
</reference>
<accession>A0A2T7SP99</accession>
<gene>
    <name evidence="1" type="ORF">Y717_10590</name>
</gene>
<dbReference type="EMBL" id="AZSP01000384">
    <property type="protein sequence ID" value="PVE04634.1"/>
    <property type="molecule type" value="Genomic_DNA"/>
</dbReference>
<evidence type="ECO:0000313" key="1">
    <source>
        <dbReference type="EMBL" id="PVE04634.1"/>
    </source>
</evidence>
<dbReference type="OrthoDB" id="4338241at2"/>
<name>A0A2T7SP99_9ACTN</name>
<organism evidence="1 2">
    <name type="scientific">Streptomyces scopuliridis RB72</name>
    <dbReference type="NCBI Taxonomy" id="1440053"/>
    <lineage>
        <taxon>Bacteria</taxon>
        <taxon>Bacillati</taxon>
        <taxon>Actinomycetota</taxon>
        <taxon>Actinomycetes</taxon>
        <taxon>Kitasatosporales</taxon>
        <taxon>Streptomycetaceae</taxon>
        <taxon>Streptomyces</taxon>
    </lineage>
</organism>
<dbReference type="STRING" id="1440053.GCA_000718095_03378"/>
<dbReference type="AlphaFoldDB" id="A0A2T7SP99"/>